<evidence type="ECO:0000256" key="8">
    <source>
        <dbReference type="ARBA" id="ARBA00031344"/>
    </source>
</evidence>
<dbReference type="PANTHER" id="PTHR12961">
    <property type="entry name" value="CONSERVED OLIGOMERIC GOLGI COMPLEX COMPONENT 2"/>
    <property type="match status" value="1"/>
</dbReference>
<dbReference type="GO" id="GO:0006891">
    <property type="term" value="P:intra-Golgi vesicle-mediated transport"/>
    <property type="evidence" value="ECO:0007669"/>
    <property type="project" value="TreeGrafter"/>
</dbReference>
<comment type="subcellular location">
    <subcellularLocation>
        <location evidence="1">Golgi apparatus membrane</location>
        <topology evidence="1">Peripheral membrane protein</topology>
    </subcellularLocation>
</comment>
<keyword evidence="4" id="KW-0813">Transport</keyword>
<feature type="domain" description="Conserved oligomeric Golgi complex subunit 2 N-terminal" evidence="9">
    <location>
        <begin position="15"/>
        <end position="88"/>
    </location>
</feature>
<name>A0A2A3EN99_APICC</name>
<evidence type="ECO:0000256" key="2">
    <source>
        <dbReference type="ARBA" id="ARBA00007603"/>
    </source>
</evidence>
<dbReference type="Proteomes" id="UP000242457">
    <property type="component" value="Unassembled WGS sequence"/>
</dbReference>
<reference evidence="11 12" key="1">
    <citation type="submission" date="2014-07" db="EMBL/GenBank/DDBJ databases">
        <title>Genomic and transcriptomic analysis on Apis cerana provide comprehensive insights into honey bee biology.</title>
        <authorList>
            <person name="Diao Q."/>
            <person name="Sun L."/>
            <person name="Zheng H."/>
            <person name="Zheng H."/>
            <person name="Xu S."/>
            <person name="Wang S."/>
            <person name="Zeng Z."/>
            <person name="Hu F."/>
            <person name="Su S."/>
            <person name="Wu J."/>
        </authorList>
    </citation>
    <scope>NUCLEOTIDE SEQUENCE [LARGE SCALE GENOMIC DNA]</scope>
    <source>
        <tissue evidence="11">Pupae without intestine</tissue>
    </source>
</reference>
<evidence type="ECO:0000256" key="1">
    <source>
        <dbReference type="ARBA" id="ARBA00004395"/>
    </source>
</evidence>
<dbReference type="STRING" id="94128.A0A2A3EN99"/>
<dbReference type="InterPro" id="IPR009316">
    <property type="entry name" value="COG2"/>
</dbReference>
<dbReference type="GO" id="GO:0000139">
    <property type="term" value="C:Golgi membrane"/>
    <property type="evidence" value="ECO:0007669"/>
    <property type="project" value="UniProtKB-SubCell"/>
</dbReference>
<keyword evidence="6" id="KW-0333">Golgi apparatus</keyword>
<protein>
    <recommendedName>
        <fullName evidence="3">Conserved oligomeric Golgi complex subunit 2</fullName>
    </recommendedName>
    <alternativeName>
        <fullName evidence="8">Component of oligomeric Golgi complex 2</fullName>
    </alternativeName>
</protein>
<keyword evidence="12" id="KW-1185">Reference proteome</keyword>
<dbReference type="InterPro" id="IPR024603">
    <property type="entry name" value="COG_complex_COG2_C"/>
</dbReference>
<comment type="similarity">
    <text evidence="2">Belongs to the COG2 family.</text>
</comment>
<accession>A0A2A3EN99</accession>
<evidence type="ECO:0000313" key="12">
    <source>
        <dbReference type="Proteomes" id="UP000242457"/>
    </source>
</evidence>
<evidence type="ECO:0000256" key="5">
    <source>
        <dbReference type="ARBA" id="ARBA00022927"/>
    </source>
</evidence>
<dbReference type="PANTHER" id="PTHR12961:SF0">
    <property type="entry name" value="CONSERVED OLIGOMERIC GOLGI COMPLEX SUBUNIT 2"/>
    <property type="match status" value="1"/>
</dbReference>
<dbReference type="GO" id="GO:0007030">
    <property type="term" value="P:Golgi organization"/>
    <property type="evidence" value="ECO:0007669"/>
    <property type="project" value="InterPro"/>
</dbReference>
<gene>
    <name evidence="11" type="ORF">APICC_05319</name>
</gene>
<dbReference type="EMBL" id="KZ288215">
    <property type="protein sequence ID" value="PBC32619.1"/>
    <property type="molecule type" value="Genomic_DNA"/>
</dbReference>
<feature type="domain" description="COG complex component COG2 C-terminal" evidence="10">
    <location>
        <begin position="365"/>
        <end position="690"/>
    </location>
</feature>
<evidence type="ECO:0000256" key="4">
    <source>
        <dbReference type="ARBA" id="ARBA00022448"/>
    </source>
</evidence>
<evidence type="ECO:0000259" key="9">
    <source>
        <dbReference type="Pfam" id="PF06148"/>
    </source>
</evidence>
<keyword evidence="5" id="KW-0653">Protein transport</keyword>
<evidence type="ECO:0000256" key="6">
    <source>
        <dbReference type="ARBA" id="ARBA00023034"/>
    </source>
</evidence>
<evidence type="ECO:0000256" key="7">
    <source>
        <dbReference type="ARBA" id="ARBA00023136"/>
    </source>
</evidence>
<dbReference type="Pfam" id="PF12022">
    <property type="entry name" value="COG2_C"/>
    <property type="match status" value="1"/>
</dbReference>
<dbReference type="GO" id="GO:0017119">
    <property type="term" value="C:Golgi transport complex"/>
    <property type="evidence" value="ECO:0007669"/>
    <property type="project" value="TreeGrafter"/>
</dbReference>
<proteinExistence type="inferred from homology"/>
<dbReference type="OrthoDB" id="332281at2759"/>
<evidence type="ECO:0000259" key="10">
    <source>
        <dbReference type="Pfam" id="PF12022"/>
    </source>
</evidence>
<dbReference type="Pfam" id="PF06148">
    <property type="entry name" value="COG2_N"/>
    <property type="match status" value="1"/>
</dbReference>
<dbReference type="InterPro" id="IPR024602">
    <property type="entry name" value="COG_su2_N"/>
</dbReference>
<dbReference type="GO" id="GO:0015031">
    <property type="term" value="P:protein transport"/>
    <property type="evidence" value="ECO:0007669"/>
    <property type="project" value="UniProtKB-KW"/>
</dbReference>
<evidence type="ECO:0000313" key="11">
    <source>
        <dbReference type="EMBL" id="PBC32619.1"/>
    </source>
</evidence>
<sequence>MSKENINLPRAPKDLCFSEIDFIQQNFNVDAFLQEHKKNTKLETMRDDLGIYLKLLRSAMIDLINKDYIDFVNLSSNMIGLDKAINDLQTPLGQLREEVMQVQQILDDEVVTITHNINENKKVRDYKQSIFSLQYIYKSLNKLTSILYLNTFLENPVKIDILEQAAAEFNQLQFHMSRCKLNITNEKQKQSEKLEQSYMTHLNEFFLACIQEQNSVLLIRCLGIYVTLDKVCDAENLVRKEIISPLIYSIINIENLQTDLLGLQNIYSKLLTILNVELKQLLDITLHPNRFSVKGFNFLVNSFWIDVEEKIEHYIKCIFAPGDPILFHSRYVATLEFLEKLDTECVTSECLIALKNNSQYKNFLKKWNLPVYFQIRFQEIANGIETILIEPISPTSIKGTLESLALQNEFSLYTTYIIWENLQKIWDNNIYLYQLFHKFWKFSLQICARYQTWIQTVLKEINILISMRKLDYMFLRSIKSYCVWPIENEINNSNKIEHSTKLNFLICLYKDAEKFINILPSLLEISRIKLKEETPTILKLLKDSLDETIKNLKKIWPDITKEIVNELLKQCVVHLKQVSDIPRLFRRTKRDIPTKSCAYIKNTLAFLINFHADYKKIIPDDVNYWLQLTLSSLTEHYLISVKDVLTSVQKTEESLRRLKKIRDKSTASFSSDVQGISDDEKIRIQLQIDVQTYVNMITEMQISTSNVLYMKELLYAVETAIKR</sequence>
<evidence type="ECO:0000256" key="3">
    <source>
        <dbReference type="ARBA" id="ARBA00020977"/>
    </source>
</evidence>
<keyword evidence="7" id="KW-0472">Membrane</keyword>
<organism evidence="11 12">
    <name type="scientific">Apis cerana cerana</name>
    <name type="common">Oriental honeybee</name>
    <dbReference type="NCBI Taxonomy" id="94128"/>
    <lineage>
        <taxon>Eukaryota</taxon>
        <taxon>Metazoa</taxon>
        <taxon>Ecdysozoa</taxon>
        <taxon>Arthropoda</taxon>
        <taxon>Hexapoda</taxon>
        <taxon>Insecta</taxon>
        <taxon>Pterygota</taxon>
        <taxon>Neoptera</taxon>
        <taxon>Endopterygota</taxon>
        <taxon>Hymenoptera</taxon>
        <taxon>Apocrita</taxon>
        <taxon>Aculeata</taxon>
        <taxon>Apoidea</taxon>
        <taxon>Anthophila</taxon>
        <taxon>Apidae</taxon>
        <taxon>Apis</taxon>
    </lineage>
</organism>
<dbReference type="AlphaFoldDB" id="A0A2A3EN99"/>